<feature type="active site" description="Proton acceptor" evidence="8">
    <location>
        <position position="176"/>
    </location>
</feature>
<proteinExistence type="inferred from homology"/>
<dbReference type="AlphaFoldDB" id="A0A495RJF3"/>
<dbReference type="PANTHER" id="PTHR42994">
    <property type="entry name" value="PEPTIDASE T"/>
    <property type="match status" value="1"/>
</dbReference>
<dbReference type="GO" id="GO:0008270">
    <property type="term" value="F:zinc ion binding"/>
    <property type="evidence" value="ECO:0007669"/>
    <property type="project" value="InterPro"/>
</dbReference>
<comment type="caution">
    <text evidence="11">The sequence shown here is derived from an EMBL/GenBank/DDBJ whole genome shotgun (WGS) entry which is preliminary data.</text>
</comment>
<dbReference type="SUPFAM" id="SSF55031">
    <property type="entry name" value="Bacterial exopeptidase dimerisation domain"/>
    <property type="match status" value="1"/>
</dbReference>
<dbReference type="Gene3D" id="3.30.70.360">
    <property type="match status" value="1"/>
</dbReference>
<evidence type="ECO:0000313" key="11">
    <source>
        <dbReference type="EMBL" id="RKS87575.1"/>
    </source>
</evidence>
<feature type="binding site" evidence="9">
    <location>
        <position position="143"/>
    </location>
    <ligand>
        <name>Zn(2+)</name>
        <dbReference type="ChEBI" id="CHEBI:29105"/>
        <label>2</label>
    </ligand>
</feature>
<dbReference type="Pfam" id="PF01546">
    <property type="entry name" value="Peptidase_M20"/>
    <property type="match status" value="1"/>
</dbReference>
<dbReference type="InterPro" id="IPR010161">
    <property type="entry name" value="Peptidase_M20B"/>
</dbReference>
<dbReference type="GO" id="GO:0045148">
    <property type="term" value="F:tripeptide aminopeptidase activity"/>
    <property type="evidence" value="ECO:0007669"/>
    <property type="project" value="UniProtKB-UniRule"/>
</dbReference>
<dbReference type="NCBIfam" id="TIGR01882">
    <property type="entry name" value="peptidase-T"/>
    <property type="match status" value="1"/>
</dbReference>
<feature type="binding site" evidence="9">
    <location>
        <position position="143"/>
    </location>
    <ligand>
        <name>Zn(2+)</name>
        <dbReference type="ChEBI" id="CHEBI:29105"/>
        <label>1</label>
    </ligand>
</feature>
<evidence type="ECO:0000313" key="12">
    <source>
        <dbReference type="Proteomes" id="UP000278542"/>
    </source>
</evidence>
<dbReference type="Proteomes" id="UP000278542">
    <property type="component" value="Unassembled WGS sequence"/>
</dbReference>
<name>A0A495RJF3_9GAMM</name>
<dbReference type="PANTHER" id="PTHR42994:SF1">
    <property type="entry name" value="PEPTIDASE T"/>
    <property type="match status" value="1"/>
</dbReference>
<evidence type="ECO:0000256" key="1">
    <source>
        <dbReference type="ARBA" id="ARBA00009692"/>
    </source>
</evidence>
<dbReference type="PIRSF" id="PIRSF037215">
    <property type="entry name" value="Peptidase_M20B"/>
    <property type="match status" value="1"/>
</dbReference>
<evidence type="ECO:0000259" key="10">
    <source>
        <dbReference type="Pfam" id="PF07687"/>
    </source>
</evidence>
<dbReference type="InterPro" id="IPR001261">
    <property type="entry name" value="ArgE/DapE_CS"/>
</dbReference>
<dbReference type="InterPro" id="IPR036264">
    <property type="entry name" value="Bact_exopeptidase_dim_dom"/>
</dbReference>
<feature type="binding site" evidence="9">
    <location>
        <position position="81"/>
    </location>
    <ligand>
        <name>Zn(2+)</name>
        <dbReference type="ChEBI" id="CHEBI:29105"/>
        <label>1</label>
    </ligand>
</feature>
<dbReference type="PROSITE" id="PS00759">
    <property type="entry name" value="ARGE_DAPE_CPG2_2"/>
    <property type="match status" value="1"/>
</dbReference>
<evidence type="ECO:0000256" key="5">
    <source>
        <dbReference type="ARBA" id="ARBA00022833"/>
    </source>
</evidence>
<evidence type="ECO:0000256" key="3">
    <source>
        <dbReference type="ARBA" id="ARBA00022723"/>
    </source>
</evidence>
<dbReference type="GO" id="GO:0006508">
    <property type="term" value="P:proteolysis"/>
    <property type="evidence" value="ECO:0007669"/>
    <property type="project" value="UniProtKB-UniRule"/>
</dbReference>
<evidence type="ECO:0000256" key="7">
    <source>
        <dbReference type="NCBIfam" id="TIGR01882"/>
    </source>
</evidence>
<feature type="domain" description="Peptidase M20 dimerisation" evidence="10">
    <location>
        <begin position="209"/>
        <end position="311"/>
    </location>
</feature>
<keyword evidence="2" id="KW-0645">Protease</keyword>
<keyword evidence="6" id="KW-0482">Metalloprotease</keyword>
<reference evidence="11 12" key="1">
    <citation type="submission" date="2018-10" db="EMBL/GenBank/DDBJ databases">
        <title>Genomic Encyclopedia of Type Strains, Phase IV (KMG-IV): sequencing the most valuable type-strain genomes for metagenomic binning, comparative biology and taxonomic classification.</title>
        <authorList>
            <person name="Goeker M."/>
        </authorList>
    </citation>
    <scope>NUCLEOTIDE SEQUENCE [LARGE SCALE GENOMIC DNA]</scope>
    <source>
        <strain evidence="11 12">DSM 22228</strain>
    </source>
</reference>
<dbReference type="OrthoDB" id="9804934at2"/>
<accession>A0A495RJF3</accession>
<dbReference type="InterPro" id="IPR002933">
    <property type="entry name" value="Peptidase_M20"/>
</dbReference>
<sequence>MQSIAQQLQQRFFRYVAVTSQSCAANAAVPSTQGQRTLAKLLASELSDMGIDDIHLDEHSVLIAHVKGQHPSAPKIGFVAHLDTVDVGLSPDIKPQIKHFTGDDVCLNAEQDIWLRVSDRPEIKAYVGDDIIFSDGTSVLGADNKAAVSVIMTLMQHVSQNPAQYGDIYVAFVPDEEIGLRGAKVMDLTRFPVDFAYTIDCCQLGEVVYETFNAASVSIKIKGVTAHPMSAKNVLVNPLRVAHDIISCFDRQDTPEHTEGREGYFYVTDLHGNPDSAEIKLSIRDFDKASYEARKRYIGEVVSLIAARHPKAKIDYQITDVYSNIHDSVGQDRTAIDLIFNAMESLSITPKVLAMRGGTDGSALSARGIFTPNYFTGAHNFHAYFEFLPMQSFIKSYQLTELICQLTAKIDKR</sequence>
<dbReference type="InterPro" id="IPR011650">
    <property type="entry name" value="Peptidase_M20_dimer"/>
</dbReference>
<dbReference type="PROSITE" id="PS00758">
    <property type="entry name" value="ARGE_DAPE_CPG2_1"/>
    <property type="match status" value="1"/>
</dbReference>
<feature type="active site" evidence="8">
    <location>
        <position position="83"/>
    </location>
</feature>
<evidence type="ECO:0000256" key="8">
    <source>
        <dbReference type="PIRSR" id="PIRSR037215-1"/>
    </source>
</evidence>
<dbReference type="GO" id="GO:0006518">
    <property type="term" value="P:peptide metabolic process"/>
    <property type="evidence" value="ECO:0007669"/>
    <property type="project" value="InterPro"/>
</dbReference>
<dbReference type="Gene3D" id="3.40.630.10">
    <property type="entry name" value="Zn peptidases"/>
    <property type="match status" value="1"/>
</dbReference>
<dbReference type="GO" id="GO:0008237">
    <property type="term" value="F:metallopeptidase activity"/>
    <property type="evidence" value="ECO:0007669"/>
    <property type="project" value="UniProtKB-KW"/>
</dbReference>
<keyword evidence="3 9" id="KW-0479">Metal-binding</keyword>
<comment type="cofactor">
    <cofactor evidence="9">
        <name>Zn(2+)</name>
        <dbReference type="ChEBI" id="CHEBI:29105"/>
    </cofactor>
    <text evidence="9">Binds 2 Zn(2+) ions per subunit.</text>
</comment>
<feature type="binding site" evidence="9">
    <location>
        <position position="177"/>
    </location>
    <ligand>
        <name>Zn(2+)</name>
        <dbReference type="ChEBI" id="CHEBI:29105"/>
        <label>2</label>
    </ligand>
</feature>
<evidence type="ECO:0000256" key="9">
    <source>
        <dbReference type="PIRSR" id="PIRSR037215-2"/>
    </source>
</evidence>
<dbReference type="SUPFAM" id="SSF53187">
    <property type="entry name" value="Zn-dependent exopeptidases"/>
    <property type="match status" value="1"/>
</dbReference>
<dbReference type="EMBL" id="RBWY01000001">
    <property type="protein sequence ID" value="RKS87575.1"/>
    <property type="molecule type" value="Genomic_DNA"/>
</dbReference>
<organism evidence="11 12">
    <name type="scientific">Orbus hercynius</name>
    <dbReference type="NCBI Taxonomy" id="593135"/>
    <lineage>
        <taxon>Bacteria</taxon>
        <taxon>Pseudomonadati</taxon>
        <taxon>Pseudomonadota</taxon>
        <taxon>Gammaproteobacteria</taxon>
        <taxon>Orbales</taxon>
        <taxon>Orbaceae</taxon>
        <taxon>Orbus</taxon>
    </lineage>
</organism>
<evidence type="ECO:0000256" key="2">
    <source>
        <dbReference type="ARBA" id="ARBA00022670"/>
    </source>
</evidence>
<keyword evidence="5 9" id="KW-0862">Zinc</keyword>
<evidence type="ECO:0000256" key="6">
    <source>
        <dbReference type="ARBA" id="ARBA00023049"/>
    </source>
</evidence>
<gene>
    <name evidence="11" type="ORF">DES39_0814</name>
</gene>
<dbReference type="Pfam" id="PF07687">
    <property type="entry name" value="M20_dimer"/>
    <property type="match status" value="1"/>
</dbReference>
<dbReference type="NCBIfam" id="NF009920">
    <property type="entry name" value="PRK13381.1"/>
    <property type="match status" value="1"/>
</dbReference>
<comment type="similarity">
    <text evidence="1">Belongs to the peptidase M20B family.</text>
</comment>
<protein>
    <recommendedName>
        <fullName evidence="7">Peptidase T</fullName>
        <ecNumber evidence="7">3.4.11.4</ecNumber>
    </recommendedName>
</protein>
<feature type="binding site" evidence="9">
    <location>
        <position position="382"/>
    </location>
    <ligand>
        <name>Zn(2+)</name>
        <dbReference type="ChEBI" id="CHEBI:29105"/>
        <label>2</label>
    </ligand>
</feature>
<keyword evidence="12" id="KW-1185">Reference proteome</keyword>
<keyword evidence="4" id="KW-0378">Hydrolase</keyword>
<dbReference type="RefSeq" id="WP_121144462.1">
    <property type="nucleotide sequence ID" value="NZ_RBWY01000001.1"/>
</dbReference>
<feature type="binding site" evidence="9">
    <location>
        <position position="200"/>
    </location>
    <ligand>
        <name>Zn(2+)</name>
        <dbReference type="ChEBI" id="CHEBI:29105"/>
        <label>1</label>
    </ligand>
</feature>
<evidence type="ECO:0000256" key="4">
    <source>
        <dbReference type="ARBA" id="ARBA00022801"/>
    </source>
</evidence>
<keyword evidence="11" id="KW-0031">Aminopeptidase</keyword>
<dbReference type="NCBIfam" id="NF003976">
    <property type="entry name" value="PRK05469.1"/>
    <property type="match status" value="1"/>
</dbReference>
<dbReference type="EC" id="3.4.11.4" evidence="7"/>